<evidence type="ECO:0000313" key="2">
    <source>
        <dbReference type="Proteomes" id="UP000269019"/>
    </source>
</evidence>
<dbReference type="EMBL" id="CP033896">
    <property type="protein sequence ID" value="AZA14219.1"/>
    <property type="molecule type" value="Genomic_DNA"/>
</dbReference>
<gene>
    <name evidence="1" type="ORF">CCHOA_09180</name>
</gene>
<proteinExistence type="predicted"/>
<keyword evidence="2" id="KW-1185">Reference proteome</keyword>
<organism evidence="1 2">
    <name type="scientific">Corynebacterium choanae</name>
    <dbReference type="NCBI Taxonomy" id="1862358"/>
    <lineage>
        <taxon>Bacteria</taxon>
        <taxon>Bacillati</taxon>
        <taxon>Actinomycetota</taxon>
        <taxon>Actinomycetes</taxon>
        <taxon>Mycobacteriales</taxon>
        <taxon>Corynebacteriaceae</taxon>
        <taxon>Corynebacterium</taxon>
    </lineage>
</organism>
<sequence>MSLPLIVAHGKRDWSYPARVATVQRPALTTIIGALIPASPTTAYCRIAATVDTPTMVHFERH</sequence>
<evidence type="ECO:0000313" key="1">
    <source>
        <dbReference type="EMBL" id="AZA14219.1"/>
    </source>
</evidence>
<dbReference type="KEGG" id="ccho:CCHOA_09180"/>
<dbReference type="RefSeq" id="WP_377740138.1">
    <property type="nucleotide sequence ID" value="NZ_JBHSQT010000018.1"/>
</dbReference>
<protein>
    <submittedName>
        <fullName evidence="1">Uncharacterized protein</fullName>
    </submittedName>
</protein>
<dbReference type="Proteomes" id="UP000269019">
    <property type="component" value="Chromosome"/>
</dbReference>
<accession>A0A3G6J8I5</accession>
<dbReference type="AlphaFoldDB" id="A0A3G6J8I5"/>
<reference evidence="1 2" key="1">
    <citation type="submission" date="2018-11" db="EMBL/GenBank/DDBJ databases">
        <authorList>
            <person name="Kleinhagauer T."/>
            <person name="Glaeser S.P."/>
            <person name="Spergser J."/>
            <person name="Ruckert C."/>
            <person name="Kaempfer P."/>
            <person name="Busse H.-J."/>
        </authorList>
    </citation>
    <scope>NUCLEOTIDE SEQUENCE [LARGE SCALE GENOMIC DNA]</scope>
    <source>
        <strain evidence="1 2">200CH</strain>
    </source>
</reference>
<name>A0A3G6J8I5_9CORY</name>